<feature type="chain" id="PRO_5046282911" evidence="3">
    <location>
        <begin position="21"/>
        <end position="615"/>
    </location>
</feature>
<dbReference type="Gene3D" id="3.20.20.80">
    <property type="entry name" value="Glycosidases"/>
    <property type="match status" value="1"/>
</dbReference>
<keyword evidence="3" id="KW-0732">Signal</keyword>
<dbReference type="Pfam" id="PF09087">
    <property type="entry name" value="Cyc-maltodext_N"/>
    <property type="match status" value="1"/>
</dbReference>
<accession>A0ABW5LA55</accession>
<gene>
    <name evidence="5" type="ORF">ACFSQW_20250</name>
</gene>
<evidence type="ECO:0000256" key="3">
    <source>
        <dbReference type="SAM" id="SignalP"/>
    </source>
</evidence>
<feature type="domain" description="Glycosyl hydrolase family 13 catalytic" evidence="4">
    <location>
        <begin position="130"/>
        <end position="527"/>
    </location>
</feature>
<evidence type="ECO:0000256" key="2">
    <source>
        <dbReference type="ARBA" id="ARBA00023295"/>
    </source>
</evidence>
<dbReference type="SUPFAM" id="SSF81296">
    <property type="entry name" value="E set domains"/>
    <property type="match status" value="1"/>
</dbReference>
<dbReference type="Proteomes" id="UP001597440">
    <property type="component" value="Unassembled WGS sequence"/>
</dbReference>
<dbReference type="InterPro" id="IPR013783">
    <property type="entry name" value="Ig-like_fold"/>
</dbReference>
<dbReference type="Gene3D" id="2.60.40.10">
    <property type="entry name" value="Immunoglobulins"/>
    <property type="match status" value="1"/>
</dbReference>
<dbReference type="EMBL" id="JBHULD010000025">
    <property type="protein sequence ID" value="MFD2556731.1"/>
    <property type="molecule type" value="Genomic_DNA"/>
</dbReference>
<dbReference type="SUPFAM" id="SSF51011">
    <property type="entry name" value="Glycosyl hydrolase domain"/>
    <property type="match status" value="1"/>
</dbReference>
<keyword evidence="2 5" id="KW-0326">Glycosidase</keyword>
<name>A0ABW5LA55_9SPHI</name>
<feature type="signal peptide" evidence="3">
    <location>
        <begin position="1"/>
        <end position="20"/>
    </location>
</feature>
<dbReference type="Gene3D" id="2.60.40.1180">
    <property type="entry name" value="Golgi alpha-mannosidase II"/>
    <property type="match status" value="1"/>
</dbReference>
<dbReference type="InterPro" id="IPR014756">
    <property type="entry name" value="Ig_E-set"/>
</dbReference>
<evidence type="ECO:0000313" key="6">
    <source>
        <dbReference type="Proteomes" id="UP001597440"/>
    </source>
</evidence>
<keyword evidence="1 5" id="KW-0378">Hydrolase</keyword>
<evidence type="ECO:0000313" key="5">
    <source>
        <dbReference type="EMBL" id="MFD2556731.1"/>
    </source>
</evidence>
<evidence type="ECO:0000256" key="1">
    <source>
        <dbReference type="ARBA" id="ARBA00022801"/>
    </source>
</evidence>
<protein>
    <submittedName>
        <fullName evidence="5">Glycoside hydrolase family 13 protein</fullName>
        <ecNumber evidence="5">3.2.1.-</ecNumber>
    </submittedName>
</protein>
<dbReference type="GO" id="GO:0016798">
    <property type="term" value="F:hydrolase activity, acting on glycosyl bonds"/>
    <property type="evidence" value="ECO:0007669"/>
    <property type="project" value="UniProtKB-KW"/>
</dbReference>
<dbReference type="InterPro" id="IPR006047">
    <property type="entry name" value="GH13_cat_dom"/>
</dbReference>
<dbReference type="Pfam" id="PF00128">
    <property type="entry name" value="Alpha-amylase"/>
    <property type="match status" value="1"/>
</dbReference>
<dbReference type="InterPro" id="IPR013780">
    <property type="entry name" value="Glyco_hydro_b"/>
</dbReference>
<dbReference type="PANTHER" id="PTHR10357">
    <property type="entry name" value="ALPHA-AMYLASE FAMILY MEMBER"/>
    <property type="match status" value="1"/>
</dbReference>
<proteinExistence type="predicted"/>
<dbReference type="SMART" id="SM00642">
    <property type="entry name" value="Aamy"/>
    <property type="match status" value="1"/>
</dbReference>
<dbReference type="InterPro" id="IPR015171">
    <property type="entry name" value="Cyc-maltodext_N"/>
</dbReference>
<dbReference type="RefSeq" id="WP_210354859.1">
    <property type="nucleotide sequence ID" value="NZ_JAEQMU010000002.1"/>
</dbReference>
<dbReference type="InterPro" id="IPR017853">
    <property type="entry name" value="GH"/>
</dbReference>
<comment type="caution">
    <text evidence="5">The sequence shown here is derived from an EMBL/GenBank/DDBJ whole genome shotgun (WGS) entry which is preliminary data.</text>
</comment>
<keyword evidence="6" id="KW-1185">Reference proteome</keyword>
<dbReference type="SUPFAM" id="SSF51445">
    <property type="entry name" value="(Trans)glycosidases"/>
    <property type="match status" value="1"/>
</dbReference>
<dbReference type="CDD" id="cd11340">
    <property type="entry name" value="AmyAc_bac_CMD_like_3"/>
    <property type="match status" value="1"/>
</dbReference>
<dbReference type="Pfam" id="PF10438">
    <property type="entry name" value="Cyc-maltodext_C"/>
    <property type="match status" value="1"/>
</dbReference>
<dbReference type="PANTHER" id="PTHR10357:SF210">
    <property type="entry name" value="MALTODEXTRIN GLUCOSIDASE"/>
    <property type="match status" value="1"/>
</dbReference>
<dbReference type="InterPro" id="IPR019492">
    <property type="entry name" value="Cyclo-malto-dextrinase_C"/>
</dbReference>
<reference evidence="6" key="1">
    <citation type="journal article" date="2019" name="Int. J. Syst. Evol. Microbiol.">
        <title>The Global Catalogue of Microorganisms (GCM) 10K type strain sequencing project: providing services to taxonomists for standard genome sequencing and annotation.</title>
        <authorList>
            <consortium name="The Broad Institute Genomics Platform"/>
            <consortium name="The Broad Institute Genome Sequencing Center for Infectious Disease"/>
            <person name="Wu L."/>
            <person name="Ma J."/>
        </authorList>
    </citation>
    <scope>NUCLEOTIDE SEQUENCE [LARGE SCALE GENOMIC DNA]</scope>
    <source>
        <strain evidence="6">KCTC 52298</strain>
    </source>
</reference>
<organism evidence="5 6">
    <name type="scientific">Sphingobacterium tabacisoli</name>
    <dbReference type="NCBI Taxonomy" id="2044855"/>
    <lineage>
        <taxon>Bacteria</taxon>
        <taxon>Pseudomonadati</taxon>
        <taxon>Bacteroidota</taxon>
        <taxon>Sphingobacteriia</taxon>
        <taxon>Sphingobacteriales</taxon>
        <taxon>Sphingobacteriaceae</taxon>
        <taxon>Sphingobacterium</taxon>
    </lineage>
</organism>
<dbReference type="EC" id="3.2.1.-" evidence="5"/>
<evidence type="ECO:0000259" key="4">
    <source>
        <dbReference type="SMART" id="SM00642"/>
    </source>
</evidence>
<sequence length="615" mass="71068">MKIKLFFILLAALCVSKSYAQPLKEIKIEPISWWAGMENPFVQLTIYGKDINKTTVEINYPGVNLIRVHQVENSNYLFADLEISKDAKAGLVPIKFSQNGKVKFTYNYPIGTKSSAAGIQGVNNSDLIYQILPDRFSNGDKRNDIVPNMRETGLNRDSMYYRHGGDLQGIINKLDYIYDLGATAIWLTPVLENNMEKASYHGYAITDHYKIDPRFGTNEQYKSFVEKCHQKGIKVIKDIIHNHFGDQHWTISDLPFKDWVHQWPSFTQTTYKDQTVFDPYASSLDKKKMVNGWFVKTMPDMNQENTFVQNYITQHVIWWVEYARLDGLRLDTYPYNYLPYMKEWAERMKLEYPNLSIFGEALVNSNISQAYFSGGNKLNQGIDTSLPGVIDVSVKDAIYESINGQFGWTTGVNSLYSTLAEDFIYVTPENNVVFLDNHDLSRSFSILKENLSAYKSAYTILLTTRGIPQTYYGFEILMKNFCDPDGLVRSDFPGGWQEDRTDKFTHEGRSPEENEFFNHFKTLANYRKKTSALQTGKLMQFVPEDGVYTYFRYDSNKTIMVIVNPTNQIKTLDTARFKERLQESDSAMDVLENKIFRFEKQMDIPANKTMVLELL</sequence>